<feature type="transmembrane region" description="Helical" evidence="10">
    <location>
        <begin position="284"/>
        <end position="303"/>
    </location>
</feature>
<keyword evidence="4 10" id="KW-0288">FMN</keyword>
<feature type="transmembrane region" description="Helical" evidence="10">
    <location>
        <begin position="17"/>
        <end position="34"/>
    </location>
</feature>
<keyword evidence="12" id="KW-1185">Reference proteome</keyword>
<comment type="similarity">
    <text evidence="10">Belongs to the NqrB/RnfD family.</text>
</comment>
<keyword evidence="6 10" id="KW-1278">Translocase</keyword>
<keyword evidence="2 10" id="KW-0597">Phosphoprotein</keyword>
<comment type="subcellular location">
    <subcellularLocation>
        <location evidence="10">Cell inner membrane</location>
        <topology evidence="10">Multi-pass membrane protein</topology>
    </subcellularLocation>
</comment>
<protein>
    <recommendedName>
        <fullName evidence="10">Ion-translocating oxidoreductase complex subunit D</fullName>
        <ecNumber evidence="10">7.-.-.-</ecNumber>
    </recommendedName>
    <alternativeName>
        <fullName evidence="10">Rnf electron transport complex subunit D</fullName>
    </alternativeName>
</protein>
<proteinExistence type="inferred from homology"/>
<evidence type="ECO:0000256" key="7">
    <source>
        <dbReference type="ARBA" id="ARBA00022982"/>
    </source>
</evidence>
<dbReference type="EMBL" id="JAQQLF010000021">
    <property type="protein sequence ID" value="MDC7718527.1"/>
    <property type="molecule type" value="Genomic_DNA"/>
</dbReference>
<name>A0ABT5J117_9NEIS</name>
<dbReference type="PANTHER" id="PTHR30578:SF0">
    <property type="entry name" value="ION-TRANSLOCATING OXIDOREDUCTASE COMPLEX SUBUNIT D"/>
    <property type="match status" value="1"/>
</dbReference>
<keyword evidence="10" id="KW-1003">Cell membrane</keyword>
<feature type="transmembrane region" description="Helical" evidence="10">
    <location>
        <begin position="253"/>
        <end position="272"/>
    </location>
</feature>
<evidence type="ECO:0000256" key="5">
    <source>
        <dbReference type="ARBA" id="ARBA00022692"/>
    </source>
</evidence>
<keyword evidence="1 10" id="KW-0813">Transport</keyword>
<dbReference type="InterPro" id="IPR011303">
    <property type="entry name" value="RnfD_bac"/>
</dbReference>
<feature type="modified residue" description="FMN phosphoryl threonine" evidence="10">
    <location>
        <position position="173"/>
    </location>
</feature>
<dbReference type="Proteomes" id="UP001219956">
    <property type="component" value="Unassembled WGS sequence"/>
</dbReference>
<evidence type="ECO:0000256" key="8">
    <source>
        <dbReference type="ARBA" id="ARBA00022989"/>
    </source>
</evidence>
<evidence type="ECO:0000256" key="9">
    <source>
        <dbReference type="ARBA" id="ARBA00023136"/>
    </source>
</evidence>
<dbReference type="InterPro" id="IPR004338">
    <property type="entry name" value="NqrB/RnfD"/>
</dbReference>
<sequence>MSIHATHIARPVTVSRVMLKVLAALLPGIAVSAYCFGPGVLLQLLLATVTALGAEAAVLRLRQRPVTPALADLSAVVTAWLLALSMPPLGAWWMIVLATLFAIVLGKQVYGGLGHNPFNPAMVGFAVMIVSFPAQMAAWGTPLTTLDAAAQLQWIVTHTLPAGSNLDAISSATPLDVLKTGLLQGGQTAGQLLQQPRFGHWGNAGGEWVALAWALGGLWLWQQKLIPWRTPLAMLAGVLAVSLPLWLWQPAHYASPLFHLLNGATLLAAGFIVTDPVSGSTTPLGRLIFGFLVGVLMVVIRVFGGFPDAVAFAVLIMNMAVPFIDQTTQPRVFGRKGGRHA</sequence>
<dbReference type="HAMAP" id="MF_00462">
    <property type="entry name" value="RsxD_RnfD"/>
    <property type="match status" value="1"/>
</dbReference>
<keyword evidence="5 10" id="KW-0812">Transmembrane</keyword>
<evidence type="ECO:0000313" key="11">
    <source>
        <dbReference type="EMBL" id="MDC7718527.1"/>
    </source>
</evidence>
<evidence type="ECO:0000256" key="10">
    <source>
        <dbReference type="HAMAP-Rule" id="MF_00462"/>
    </source>
</evidence>
<gene>
    <name evidence="10" type="primary">rnfD</name>
    <name evidence="11" type="ORF">PQU95_15060</name>
</gene>
<comment type="caution">
    <text evidence="10">Lacks conserved residue(s) required for the propagation of feature annotation.</text>
</comment>
<comment type="function">
    <text evidence="10">Part of a membrane-bound complex that couples electron transfer with translocation of ions across the membrane.</text>
</comment>
<comment type="subunit">
    <text evidence="10">The complex is composed of six subunits: RnfA, RnfB, RnfC, RnfD, RnfE and RnfG.</text>
</comment>
<keyword evidence="3 10" id="KW-0285">Flavoprotein</keyword>
<evidence type="ECO:0000256" key="4">
    <source>
        <dbReference type="ARBA" id="ARBA00022643"/>
    </source>
</evidence>
<dbReference type="PANTHER" id="PTHR30578">
    <property type="entry name" value="ELECTRON TRANSPORT COMPLEX PROTEIN RNFD"/>
    <property type="match status" value="1"/>
</dbReference>
<organism evidence="11 12">
    <name type="scientific">Vogesella aquatica</name>
    <dbReference type="NCBI Taxonomy" id="2984206"/>
    <lineage>
        <taxon>Bacteria</taxon>
        <taxon>Pseudomonadati</taxon>
        <taxon>Pseudomonadota</taxon>
        <taxon>Betaproteobacteria</taxon>
        <taxon>Neisseriales</taxon>
        <taxon>Chromobacteriaceae</taxon>
        <taxon>Vogesella</taxon>
    </lineage>
</organism>
<evidence type="ECO:0000256" key="6">
    <source>
        <dbReference type="ARBA" id="ARBA00022967"/>
    </source>
</evidence>
<evidence type="ECO:0000256" key="3">
    <source>
        <dbReference type="ARBA" id="ARBA00022630"/>
    </source>
</evidence>
<comment type="caution">
    <text evidence="11">The sequence shown here is derived from an EMBL/GenBank/DDBJ whole genome shotgun (WGS) entry which is preliminary data.</text>
</comment>
<dbReference type="NCBIfam" id="TIGR01946">
    <property type="entry name" value="rnfD"/>
    <property type="match status" value="1"/>
</dbReference>
<dbReference type="EC" id="7.-.-.-" evidence="10"/>
<comment type="cofactor">
    <cofactor evidence="10">
        <name>FMN</name>
        <dbReference type="ChEBI" id="CHEBI:58210"/>
    </cofactor>
</comment>
<keyword evidence="9 10" id="KW-0472">Membrane</keyword>
<keyword evidence="10" id="KW-0997">Cell inner membrane</keyword>
<keyword evidence="8 10" id="KW-1133">Transmembrane helix</keyword>
<feature type="transmembrane region" description="Helical" evidence="10">
    <location>
        <begin position="118"/>
        <end position="138"/>
    </location>
</feature>
<accession>A0ABT5J117</accession>
<evidence type="ECO:0000256" key="1">
    <source>
        <dbReference type="ARBA" id="ARBA00022448"/>
    </source>
</evidence>
<evidence type="ECO:0000256" key="2">
    <source>
        <dbReference type="ARBA" id="ARBA00022553"/>
    </source>
</evidence>
<dbReference type="RefSeq" id="WP_272752767.1">
    <property type="nucleotide sequence ID" value="NZ_JAQQLF010000021.1"/>
</dbReference>
<feature type="transmembrane region" description="Helical" evidence="10">
    <location>
        <begin position="228"/>
        <end position="247"/>
    </location>
</feature>
<evidence type="ECO:0000313" key="12">
    <source>
        <dbReference type="Proteomes" id="UP001219956"/>
    </source>
</evidence>
<reference evidence="11 12" key="1">
    <citation type="submission" date="2023-01" db="EMBL/GenBank/DDBJ databases">
        <title>Novel species of the genus Vogesella isolated from rivers.</title>
        <authorList>
            <person name="Lu H."/>
        </authorList>
    </citation>
    <scope>NUCLEOTIDE SEQUENCE [LARGE SCALE GENOMIC DNA]</scope>
    <source>
        <strain evidence="11 12">DC21W</strain>
    </source>
</reference>
<feature type="transmembrane region" description="Helical" evidence="10">
    <location>
        <begin position="89"/>
        <end position="106"/>
    </location>
</feature>
<keyword evidence="7 10" id="KW-0249">Electron transport</keyword>
<dbReference type="Pfam" id="PF03116">
    <property type="entry name" value="NQR2_RnfD_RnfE"/>
    <property type="match status" value="1"/>
</dbReference>